<name>A0A2V4P5J6_9ACTN</name>
<feature type="signal peptide" evidence="2">
    <location>
        <begin position="1"/>
        <end position="24"/>
    </location>
</feature>
<evidence type="ECO:0000313" key="5">
    <source>
        <dbReference type="Proteomes" id="UP000248039"/>
    </source>
</evidence>
<dbReference type="CDD" id="cd00161">
    <property type="entry name" value="beta-trefoil_Ricin-like"/>
    <property type="match status" value="2"/>
</dbReference>
<dbReference type="Pfam" id="PF14200">
    <property type="entry name" value="RicinB_lectin_2"/>
    <property type="match status" value="2"/>
</dbReference>
<dbReference type="AlphaFoldDB" id="A0A2V4P5J6"/>
<evidence type="ECO:0000256" key="1">
    <source>
        <dbReference type="SAM" id="MobiDB-lite"/>
    </source>
</evidence>
<organism evidence="4 5">
    <name type="scientific">Streptomyces tateyamensis</name>
    <dbReference type="NCBI Taxonomy" id="565073"/>
    <lineage>
        <taxon>Bacteria</taxon>
        <taxon>Bacillati</taxon>
        <taxon>Actinomycetota</taxon>
        <taxon>Actinomycetes</taxon>
        <taxon>Kitasatosporales</taxon>
        <taxon>Streptomycetaceae</taxon>
        <taxon>Streptomyces</taxon>
    </lineage>
</organism>
<proteinExistence type="predicted"/>
<evidence type="ECO:0000259" key="3">
    <source>
        <dbReference type="SMART" id="SM00458"/>
    </source>
</evidence>
<evidence type="ECO:0000256" key="2">
    <source>
        <dbReference type="SAM" id="SignalP"/>
    </source>
</evidence>
<dbReference type="GO" id="GO:0005509">
    <property type="term" value="F:calcium ion binding"/>
    <property type="evidence" value="ECO:0007669"/>
    <property type="project" value="InterPro"/>
</dbReference>
<gene>
    <name evidence="4" type="ORF">C7C46_16515</name>
</gene>
<feature type="chain" id="PRO_5016102379" description="Ricin B lectin domain-containing protein" evidence="2">
    <location>
        <begin position="25"/>
        <end position="811"/>
    </location>
</feature>
<dbReference type="Gene3D" id="2.60.40.10">
    <property type="entry name" value="Immunoglobulins"/>
    <property type="match status" value="1"/>
</dbReference>
<feature type="region of interest" description="Disordered" evidence="1">
    <location>
        <begin position="270"/>
        <end position="312"/>
    </location>
</feature>
<dbReference type="GO" id="GO:0016020">
    <property type="term" value="C:membrane"/>
    <property type="evidence" value="ECO:0007669"/>
    <property type="project" value="InterPro"/>
</dbReference>
<feature type="compositionally biased region" description="Polar residues" evidence="1">
    <location>
        <begin position="270"/>
        <end position="296"/>
    </location>
</feature>
<dbReference type="PROSITE" id="PS50231">
    <property type="entry name" value="RICIN_B_LECTIN"/>
    <property type="match status" value="1"/>
</dbReference>
<dbReference type="EMBL" id="PYBW01000052">
    <property type="protein sequence ID" value="PYC78261.1"/>
    <property type="molecule type" value="Genomic_DNA"/>
</dbReference>
<dbReference type="SUPFAM" id="SSF50370">
    <property type="entry name" value="Ricin B-like lectins"/>
    <property type="match status" value="2"/>
</dbReference>
<dbReference type="Gene3D" id="2.80.10.50">
    <property type="match status" value="2"/>
</dbReference>
<dbReference type="InterPro" id="IPR000772">
    <property type="entry name" value="Ricin_B_lectin"/>
</dbReference>
<accession>A0A2V4P5J6</accession>
<keyword evidence="2" id="KW-0732">Signal</keyword>
<dbReference type="InterPro" id="IPR015919">
    <property type="entry name" value="Cadherin-like_sf"/>
</dbReference>
<dbReference type="GO" id="GO:0005975">
    <property type="term" value="P:carbohydrate metabolic process"/>
    <property type="evidence" value="ECO:0007669"/>
    <property type="project" value="UniProtKB-ARBA"/>
</dbReference>
<dbReference type="InterPro" id="IPR035992">
    <property type="entry name" value="Ricin_B-like_lectins"/>
</dbReference>
<dbReference type="InterPro" id="IPR013783">
    <property type="entry name" value="Ig-like_fold"/>
</dbReference>
<dbReference type="Proteomes" id="UP000248039">
    <property type="component" value="Unassembled WGS sequence"/>
</dbReference>
<dbReference type="SMART" id="SM00458">
    <property type="entry name" value="RICIN"/>
    <property type="match status" value="1"/>
</dbReference>
<feature type="domain" description="Ricin B lectin" evidence="3">
    <location>
        <begin position="674"/>
        <end position="811"/>
    </location>
</feature>
<dbReference type="OrthoDB" id="9135253at2"/>
<keyword evidence="5" id="KW-1185">Reference proteome</keyword>
<evidence type="ECO:0000313" key="4">
    <source>
        <dbReference type="EMBL" id="PYC78261.1"/>
    </source>
</evidence>
<feature type="region of interest" description="Disordered" evidence="1">
    <location>
        <begin position="557"/>
        <end position="576"/>
    </location>
</feature>
<protein>
    <recommendedName>
        <fullName evidence="3">Ricin B lectin domain-containing protein</fullName>
    </recommendedName>
</protein>
<comment type="caution">
    <text evidence="4">The sequence shown here is derived from an EMBL/GenBank/DDBJ whole genome shotgun (WGS) entry which is preliminary data.</text>
</comment>
<dbReference type="SUPFAM" id="SSF49313">
    <property type="entry name" value="Cadherin-like"/>
    <property type="match status" value="1"/>
</dbReference>
<sequence length="811" mass="83379">MLASLTTAALLTLAVPATTTPAVAATGSGYTVSVSAPTAFGNITDSPAAPYLDKDGTFHYQESAALYGASDTRNWSFYTGTDFDTATADSALDNAVNPANSSDRNNDTTWRCNNSPTGLGASYATGNSSYAQKNYCDLVGTWVDPDTGNWYGLVHNEFTPSPFGDGLHYDAIDYAESTDQGHTWTVKDHAITSPYSTTRGDSTQFPGQTYYYGDGDQRLYVDTASGYFYVFYGSRVIDKSGGWKAFYEHAARAPISAKMAPSSWQKWYNGSWSQPGQGGQESNLVPVDATNSTGYTPPSAEYDPATSGTAEQQIAAGQMPATSPLFVMDVTYDAYLGLYIGEPQAVDQSGNAPQQYYATSDLSSQKWFLLGDSGSYHTASWYRWFLDGASRTTNGVVGKSFRSYCAWSCAAGSNGQYVNLTLDGPNPAAPVDTAKTYRIASGAGRTLAQVSGGSATTSVAAPTGSTLEEWNFASRGDGSYTIANASTGQLLGVSTAGTAGRAWGAQPVASTAGSGGPTVGQQWFVLTGSGGAVHLVNRYSGLVLALSATSSRAAETTPVRNWTDTSGSTVGGGRTGAEQTLSLTAVGSAAETVTVANPGNQSSAVGAAVSLQLAGTDSAGKPLSWSASGLPAGLSVSTGGLVTGTPRTGGSSTVTVTASSGTASGSTSFSWAVTPVLAGAHTLTASGKALDDPNHSTGAGTQLVTWTPNGGSNQSWTFTQQADGSYQVTNGQSKLCMDVSGGSTAAGAQVIQWTCTGGTNQRWTVTPVAGGGYTVASQKSGLLLTTASSTDGALVTQQPDTGSALQHWTIG</sequence>
<reference evidence="4 5" key="1">
    <citation type="submission" date="2018-03" db="EMBL/GenBank/DDBJ databases">
        <title>Bioinformatic expansion and discovery of thiopeptide antibiotics.</title>
        <authorList>
            <person name="Schwalen C.J."/>
            <person name="Hudson G.A."/>
            <person name="Mitchell D.A."/>
        </authorList>
    </citation>
    <scope>NUCLEOTIDE SEQUENCE [LARGE SCALE GENOMIC DNA]</scope>
    <source>
        <strain evidence="4 5">ATCC 21389</strain>
    </source>
</reference>